<gene>
    <name evidence="1" type="ORF">GSCOC_T00013145001</name>
</gene>
<accession>A0A068VKE9</accession>
<proteinExistence type="predicted"/>
<name>A0A068VKE9_COFCA</name>
<reference evidence="2" key="1">
    <citation type="journal article" date="2014" name="Science">
        <title>The coffee genome provides insight into the convergent evolution of caffeine biosynthesis.</title>
        <authorList>
            <person name="Denoeud F."/>
            <person name="Carretero-Paulet L."/>
            <person name="Dereeper A."/>
            <person name="Droc G."/>
            <person name="Guyot R."/>
            <person name="Pietrella M."/>
            <person name="Zheng C."/>
            <person name="Alberti A."/>
            <person name="Anthony F."/>
            <person name="Aprea G."/>
            <person name="Aury J.M."/>
            <person name="Bento P."/>
            <person name="Bernard M."/>
            <person name="Bocs S."/>
            <person name="Campa C."/>
            <person name="Cenci A."/>
            <person name="Combes M.C."/>
            <person name="Crouzillat D."/>
            <person name="Da Silva C."/>
            <person name="Daddiego L."/>
            <person name="De Bellis F."/>
            <person name="Dussert S."/>
            <person name="Garsmeur O."/>
            <person name="Gayraud T."/>
            <person name="Guignon V."/>
            <person name="Jahn K."/>
            <person name="Jamilloux V."/>
            <person name="Joet T."/>
            <person name="Labadie K."/>
            <person name="Lan T."/>
            <person name="Leclercq J."/>
            <person name="Lepelley M."/>
            <person name="Leroy T."/>
            <person name="Li L.T."/>
            <person name="Librado P."/>
            <person name="Lopez L."/>
            <person name="Munoz A."/>
            <person name="Noel B."/>
            <person name="Pallavicini A."/>
            <person name="Perrotta G."/>
            <person name="Poncet V."/>
            <person name="Pot D."/>
            <person name="Priyono X."/>
            <person name="Rigoreau M."/>
            <person name="Rouard M."/>
            <person name="Rozas J."/>
            <person name="Tranchant-Dubreuil C."/>
            <person name="VanBuren R."/>
            <person name="Zhang Q."/>
            <person name="Andrade A.C."/>
            <person name="Argout X."/>
            <person name="Bertrand B."/>
            <person name="de Kochko A."/>
            <person name="Graziosi G."/>
            <person name="Henry R.J."/>
            <person name="Jayarama X."/>
            <person name="Ming R."/>
            <person name="Nagai C."/>
            <person name="Rounsley S."/>
            <person name="Sankoff D."/>
            <person name="Giuliano G."/>
            <person name="Albert V.A."/>
            <person name="Wincker P."/>
            <person name="Lashermes P."/>
        </authorList>
    </citation>
    <scope>NUCLEOTIDE SEQUENCE [LARGE SCALE GENOMIC DNA]</scope>
    <source>
        <strain evidence="2">cv. DH200-94</strain>
    </source>
</reference>
<dbReference type="Gramene" id="CDP21270">
    <property type="protein sequence ID" value="CDP21270"/>
    <property type="gene ID" value="GSCOC_T00013145001"/>
</dbReference>
<evidence type="ECO:0000313" key="1">
    <source>
        <dbReference type="EMBL" id="CDP21270.1"/>
    </source>
</evidence>
<evidence type="ECO:0000313" key="2">
    <source>
        <dbReference type="Proteomes" id="UP000295252"/>
    </source>
</evidence>
<dbReference type="Proteomes" id="UP000295252">
    <property type="component" value="Unassembled WGS sequence"/>
</dbReference>
<keyword evidence="2" id="KW-1185">Reference proteome</keyword>
<dbReference type="AlphaFoldDB" id="A0A068VKE9"/>
<protein>
    <submittedName>
        <fullName evidence="1">DH200=94 genomic scaffold, scaffold_3027</fullName>
    </submittedName>
</protein>
<sequence>MASMRIKSLRKEILSCGSKLVEKYNRFVIFPIKSSIVKESLEKRSKKLLIKAKVASNLIIQVGEETFHLYKVPMVPRSRLKKRLAI</sequence>
<dbReference type="EMBL" id="HG742111">
    <property type="protein sequence ID" value="CDP21270.1"/>
    <property type="molecule type" value="Genomic_DNA"/>
</dbReference>
<dbReference type="InParanoid" id="A0A068VKE9"/>
<organism evidence="1 2">
    <name type="scientific">Coffea canephora</name>
    <name type="common">Robusta coffee</name>
    <dbReference type="NCBI Taxonomy" id="49390"/>
    <lineage>
        <taxon>Eukaryota</taxon>
        <taxon>Viridiplantae</taxon>
        <taxon>Streptophyta</taxon>
        <taxon>Embryophyta</taxon>
        <taxon>Tracheophyta</taxon>
        <taxon>Spermatophyta</taxon>
        <taxon>Magnoliopsida</taxon>
        <taxon>eudicotyledons</taxon>
        <taxon>Gunneridae</taxon>
        <taxon>Pentapetalae</taxon>
        <taxon>asterids</taxon>
        <taxon>lamiids</taxon>
        <taxon>Gentianales</taxon>
        <taxon>Rubiaceae</taxon>
        <taxon>Ixoroideae</taxon>
        <taxon>Gardenieae complex</taxon>
        <taxon>Bertiereae - Coffeeae clade</taxon>
        <taxon>Coffeeae</taxon>
        <taxon>Coffea</taxon>
    </lineage>
</organism>